<dbReference type="InterPro" id="IPR000326">
    <property type="entry name" value="PAP2/HPO"/>
</dbReference>
<feature type="transmembrane region" description="Helical" evidence="1">
    <location>
        <begin position="165"/>
        <end position="187"/>
    </location>
</feature>
<accession>A0ABP0RBM3</accession>
<dbReference type="Pfam" id="PF01569">
    <property type="entry name" value="PAP2"/>
    <property type="match status" value="1"/>
</dbReference>
<dbReference type="SUPFAM" id="SSF48317">
    <property type="entry name" value="Acid phosphatase/Vanadium-dependent haloperoxidase"/>
    <property type="match status" value="1"/>
</dbReference>
<sequence length="217" mass="23544">MALRRAAQDDDIESQSTEKDESFAVGQVTIRLPLDLNPLSLMALVLSFLPWAVPILLLADGILSRRISSGFALGAIILTSLKSELILKPLIAEPRPPTSACRTEDGKLLPGMPSGHVMICQSMLTFYALEAMRHHLLVAALILILCMPLMPWARWYNGDHTLKQVAVTFVVAAVVGLLDFLIFLALFDDGGHDPQKVLFTEVASIPTPGVILGAHQG</sequence>
<keyword evidence="1" id="KW-1133">Transmembrane helix</keyword>
<feature type="transmembrane region" description="Helical" evidence="1">
    <location>
        <begin position="39"/>
        <end position="59"/>
    </location>
</feature>
<reference evidence="3 4" key="1">
    <citation type="submission" date="2024-02" db="EMBL/GenBank/DDBJ databases">
        <authorList>
            <person name="Chen Y."/>
            <person name="Shah S."/>
            <person name="Dougan E. K."/>
            <person name="Thang M."/>
            <person name="Chan C."/>
        </authorList>
    </citation>
    <scope>NUCLEOTIDE SEQUENCE [LARGE SCALE GENOMIC DNA]</scope>
</reference>
<protein>
    <recommendedName>
        <fullName evidence="2">Phosphatidic acid phosphatase type 2/haloperoxidase domain-containing protein</fullName>
    </recommendedName>
</protein>
<gene>
    <name evidence="3" type="ORF">CCMP2556_LOCUS46445</name>
</gene>
<name>A0ABP0RBM3_9DINO</name>
<dbReference type="EMBL" id="CAXAMN010025794">
    <property type="protein sequence ID" value="CAK9097983.1"/>
    <property type="molecule type" value="Genomic_DNA"/>
</dbReference>
<keyword evidence="1" id="KW-0472">Membrane</keyword>
<dbReference type="Proteomes" id="UP001642484">
    <property type="component" value="Unassembled WGS sequence"/>
</dbReference>
<keyword evidence="1" id="KW-0812">Transmembrane</keyword>
<comment type="caution">
    <text evidence="3">The sequence shown here is derived from an EMBL/GenBank/DDBJ whole genome shotgun (WGS) entry which is preliminary data.</text>
</comment>
<evidence type="ECO:0000313" key="3">
    <source>
        <dbReference type="EMBL" id="CAK9097983.1"/>
    </source>
</evidence>
<feature type="transmembrane region" description="Helical" evidence="1">
    <location>
        <begin position="136"/>
        <end position="153"/>
    </location>
</feature>
<dbReference type="InterPro" id="IPR036938">
    <property type="entry name" value="PAP2/HPO_sf"/>
</dbReference>
<evidence type="ECO:0000259" key="2">
    <source>
        <dbReference type="Pfam" id="PF01569"/>
    </source>
</evidence>
<organism evidence="3 4">
    <name type="scientific">Durusdinium trenchii</name>
    <dbReference type="NCBI Taxonomy" id="1381693"/>
    <lineage>
        <taxon>Eukaryota</taxon>
        <taxon>Sar</taxon>
        <taxon>Alveolata</taxon>
        <taxon>Dinophyceae</taxon>
        <taxon>Suessiales</taxon>
        <taxon>Symbiodiniaceae</taxon>
        <taxon>Durusdinium</taxon>
    </lineage>
</organism>
<proteinExistence type="predicted"/>
<feature type="domain" description="Phosphatidic acid phosphatase type 2/haloperoxidase" evidence="2">
    <location>
        <begin position="73"/>
        <end position="181"/>
    </location>
</feature>
<keyword evidence="4" id="KW-1185">Reference proteome</keyword>
<dbReference type="Gene3D" id="1.20.144.10">
    <property type="entry name" value="Phosphatidic acid phosphatase type 2/haloperoxidase"/>
    <property type="match status" value="1"/>
</dbReference>
<evidence type="ECO:0000256" key="1">
    <source>
        <dbReference type="SAM" id="Phobius"/>
    </source>
</evidence>
<evidence type="ECO:0000313" key="4">
    <source>
        <dbReference type="Proteomes" id="UP001642484"/>
    </source>
</evidence>